<dbReference type="PANTHER" id="PTHR19848">
    <property type="entry name" value="WD40 REPEAT PROTEIN"/>
    <property type="match status" value="1"/>
</dbReference>
<protein>
    <submittedName>
        <fullName evidence="4">High-affnity carbon uptake protein Hat/HatR</fullName>
    </submittedName>
</protein>
<dbReference type="HOGENOM" id="CLU_479741_0_0_6"/>
<feature type="repeat" description="WD" evidence="3">
    <location>
        <begin position="208"/>
        <end position="241"/>
    </location>
</feature>
<keyword evidence="2" id="KW-0677">Repeat</keyword>
<proteinExistence type="predicted"/>
<gene>
    <name evidence="4" type="ordered locus">Dda3937_01104</name>
</gene>
<dbReference type="AlphaFoldDB" id="E0SDR0"/>
<dbReference type="InterPro" id="IPR001680">
    <property type="entry name" value="WD40_rpt"/>
</dbReference>
<dbReference type="KEGG" id="ddd:Dda3937_01104"/>
<accession>E0SDR0</accession>
<evidence type="ECO:0000256" key="1">
    <source>
        <dbReference type="ARBA" id="ARBA00022574"/>
    </source>
</evidence>
<dbReference type="Proteomes" id="UP000006859">
    <property type="component" value="Chromosome"/>
</dbReference>
<dbReference type="PROSITE" id="PS50082">
    <property type="entry name" value="WD_REPEATS_2"/>
    <property type="match status" value="4"/>
</dbReference>
<dbReference type="PROSITE" id="PS00678">
    <property type="entry name" value="WD_REPEATS_1"/>
    <property type="match status" value="2"/>
</dbReference>
<dbReference type="InterPro" id="IPR015943">
    <property type="entry name" value="WD40/YVTN_repeat-like_dom_sf"/>
</dbReference>
<evidence type="ECO:0000256" key="3">
    <source>
        <dbReference type="PROSITE-ProRule" id="PRU00221"/>
    </source>
</evidence>
<dbReference type="eggNOG" id="COG2319">
    <property type="taxonomic scope" value="Bacteria"/>
</dbReference>
<feature type="repeat" description="WD" evidence="3">
    <location>
        <begin position="8"/>
        <end position="45"/>
    </location>
</feature>
<name>E0SDR0_DICD3</name>
<feature type="repeat" description="WD" evidence="3">
    <location>
        <begin position="128"/>
        <end position="169"/>
    </location>
</feature>
<dbReference type="Pfam" id="PF00400">
    <property type="entry name" value="WD40"/>
    <property type="match status" value="5"/>
</dbReference>
<evidence type="ECO:0000256" key="2">
    <source>
        <dbReference type="ARBA" id="ARBA00022737"/>
    </source>
</evidence>
<reference evidence="4 5" key="1">
    <citation type="journal article" date="2011" name="J. Bacteriol.">
        <title>Genome sequence of the plant-pathogenic bacterium Dickeya dadantii 3937.</title>
        <authorList>
            <person name="Glasner J.D."/>
            <person name="Yang C.H."/>
            <person name="Reverchon S."/>
            <person name="Hugouvieux-Cotte-Pattat N."/>
            <person name="Condemine G."/>
            <person name="Bohin J.P."/>
            <person name="Van Gijsegem F."/>
            <person name="Yang S."/>
            <person name="Franza T."/>
            <person name="Expert D."/>
            <person name="Plunkett G. III"/>
            <person name="San Francisco M.J."/>
            <person name="Charkowski A.O."/>
            <person name="Py B."/>
            <person name="Bell K."/>
            <person name="Rauscher L."/>
            <person name="Rodriguez-Palenzuela P."/>
            <person name="Toussaint A."/>
            <person name="Holeva M.C."/>
            <person name="He S.Y."/>
            <person name="Douet V."/>
            <person name="Boccara M."/>
            <person name="Blanco C."/>
            <person name="Toth I."/>
            <person name="Anderson B.D."/>
            <person name="Biehl B.S."/>
            <person name="Mau B."/>
            <person name="Flynn S.M."/>
            <person name="Barras F."/>
            <person name="Lindeberg M."/>
            <person name="Birch P.R."/>
            <person name="Tsuyumu S."/>
            <person name="Shi X."/>
            <person name="Hibbing M."/>
            <person name="Yap M.N."/>
            <person name="Carpentier M."/>
            <person name="Dassa E."/>
            <person name="Umehara M."/>
            <person name="Kim J.F."/>
            <person name="Rusch M."/>
            <person name="Soni P."/>
            <person name="Mayhew G.F."/>
            <person name="Fouts D.E."/>
            <person name="Gill S.R."/>
            <person name="Blattner F.R."/>
            <person name="Keen N.T."/>
            <person name="Perna N.T."/>
        </authorList>
    </citation>
    <scope>NUCLEOTIDE SEQUENCE [LARGE SCALE GENOMIC DNA]</scope>
    <source>
        <strain evidence="4 5">3937</strain>
    </source>
</reference>
<dbReference type="EMBL" id="CP002038">
    <property type="protein sequence ID" value="ADN00752.1"/>
    <property type="molecule type" value="Genomic_DNA"/>
</dbReference>
<dbReference type="STRING" id="198628.Dda3937_01104"/>
<keyword evidence="5" id="KW-1185">Reference proteome</keyword>
<dbReference type="InterPro" id="IPR019775">
    <property type="entry name" value="WD40_repeat_CS"/>
</dbReference>
<dbReference type="SMART" id="SM00320">
    <property type="entry name" value="WD40"/>
    <property type="match status" value="10"/>
</dbReference>
<evidence type="ECO:0000313" key="5">
    <source>
        <dbReference type="Proteomes" id="UP000006859"/>
    </source>
</evidence>
<evidence type="ECO:0000313" key="4">
    <source>
        <dbReference type="EMBL" id="ADN00752.1"/>
    </source>
</evidence>
<organism evidence="4 5">
    <name type="scientific">Dickeya dadantii (strain 3937)</name>
    <name type="common">Erwinia chrysanthemi (strain 3937)</name>
    <dbReference type="NCBI Taxonomy" id="198628"/>
    <lineage>
        <taxon>Bacteria</taxon>
        <taxon>Pseudomonadati</taxon>
        <taxon>Pseudomonadota</taxon>
        <taxon>Gammaproteobacteria</taxon>
        <taxon>Enterobacterales</taxon>
        <taxon>Pectobacteriaceae</taxon>
        <taxon>Dickeya</taxon>
    </lineage>
</organism>
<dbReference type="PROSITE" id="PS50294">
    <property type="entry name" value="WD_REPEATS_REGION"/>
    <property type="match status" value="3"/>
</dbReference>
<dbReference type="PANTHER" id="PTHR19848:SF8">
    <property type="entry name" value="F-BOX AND WD REPEAT DOMAIN CONTAINING 7"/>
    <property type="match status" value="1"/>
</dbReference>
<dbReference type="SUPFAM" id="SSF50978">
    <property type="entry name" value="WD40 repeat-like"/>
    <property type="match status" value="2"/>
</dbReference>
<keyword evidence="1 3" id="KW-0853">WD repeat</keyword>
<feature type="repeat" description="WD" evidence="3">
    <location>
        <begin position="45"/>
        <end position="86"/>
    </location>
</feature>
<dbReference type="InterPro" id="IPR036322">
    <property type="entry name" value="WD40_repeat_dom_sf"/>
</dbReference>
<dbReference type="Gene3D" id="2.130.10.10">
    <property type="entry name" value="YVTN repeat-like/Quinoprotein amine dehydrogenase"/>
    <property type="match status" value="4"/>
</dbReference>
<sequence length="566" mass="61871">MKDKDMIHTAPISGIAAYKNRYVATAGYDNRLILWDAQTHNAIAMGTHDHLVNQCAFSPCGTKLVSASSDYSARIWQLPEMRLQKVINFHQDDVLKADFSPSGEYIATCSYDCTLTVSDLDGNLVSRMVGHDNIIESFDWSHDSLTLTSVGMDGTVRTWDIKTGEQINIVSNGNTDIDAIAHISAKTKIVGDNEGYISLIREDGETKIKAHNSAVKKIAINKDASLFATTSYDGRLIIWELVGYDQLEKVNETELPKIAWPRSVAFLDDNTLVIGTFASSYLAWNPYTKQWMNSELIPSQSLNSIHIEGDDIYAIGDAGRTLKNGQDIGGPGSLCNFITRFKSRLVCGGQTATLYDAVTGEKLYDLDSPINCGVSFSSNDDTLLAVGTYSGNIFVFSENERFEYVTVIKAHSNAIKGISYDGTSLFGGCADGELSIIDPDKLAIVKVIHGAHDGILNDCSPFAHGFATISRDLHLGLWGNNDNTSKVKSRHTNSIKCVAASDDGLFIACGSYVGVVDIYSVADKKWIGLPKRPTHAGISSLCWSNKKNAFFASSYDGKYYQVDVTE</sequence>